<comment type="caution">
    <text evidence="2">The sequence shown here is derived from an EMBL/GenBank/DDBJ whole genome shotgun (WGS) entry which is preliminary data.</text>
</comment>
<keyword evidence="3" id="KW-1185">Reference proteome</keyword>
<gene>
    <name evidence="2" type="ORF">V6N11_018324</name>
</gene>
<organism evidence="2 3">
    <name type="scientific">Hibiscus sabdariffa</name>
    <name type="common">roselle</name>
    <dbReference type="NCBI Taxonomy" id="183260"/>
    <lineage>
        <taxon>Eukaryota</taxon>
        <taxon>Viridiplantae</taxon>
        <taxon>Streptophyta</taxon>
        <taxon>Embryophyta</taxon>
        <taxon>Tracheophyta</taxon>
        <taxon>Spermatophyta</taxon>
        <taxon>Magnoliopsida</taxon>
        <taxon>eudicotyledons</taxon>
        <taxon>Gunneridae</taxon>
        <taxon>Pentapetalae</taxon>
        <taxon>rosids</taxon>
        <taxon>malvids</taxon>
        <taxon>Malvales</taxon>
        <taxon>Malvaceae</taxon>
        <taxon>Malvoideae</taxon>
        <taxon>Hibiscus</taxon>
    </lineage>
</organism>
<dbReference type="EMBL" id="JBBPBN010000008">
    <property type="protein sequence ID" value="KAK9033291.1"/>
    <property type="molecule type" value="Genomic_DNA"/>
</dbReference>
<reference evidence="2 3" key="1">
    <citation type="journal article" date="2024" name="G3 (Bethesda)">
        <title>Genome assembly of Hibiscus sabdariffa L. provides insights into metabolisms of medicinal natural products.</title>
        <authorList>
            <person name="Kim T."/>
        </authorList>
    </citation>
    <scope>NUCLEOTIDE SEQUENCE [LARGE SCALE GENOMIC DNA]</scope>
    <source>
        <strain evidence="2">TK-2024</strain>
        <tissue evidence="2">Old leaves</tissue>
    </source>
</reference>
<name>A0ABR2T7I1_9ROSI</name>
<evidence type="ECO:0000256" key="1">
    <source>
        <dbReference type="SAM" id="MobiDB-lite"/>
    </source>
</evidence>
<sequence>MNEKQEPPFQVGGKEEVIQVRIQEKGESCSQAQAKCKSIKGHVETDDLWKLKSVVEKGFTDNSTVVEDALGRKEDKVSTMHSSGSQSDSSSETNRRQTQDVDVGNKLQSVDEATNAVFLGKEKNIDYSNRFLGECDLLGTNCIDGHEASRVGYVKKDTPTLNMKDGLTDECLIYA</sequence>
<evidence type="ECO:0000313" key="2">
    <source>
        <dbReference type="EMBL" id="KAK9033291.1"/>
    </source>
</evidence>
<accession>A0ABR2T7I1</accession>
<feature type="region of interest" description="Disordered" evidence="1">
    <location>
        <begin position="64"/>
        <end position="104"/>
    </location>
</feature>
<dbReference type="Proteomes" id="UP001396334">
    <property type="component" value="Unassembled WGS sequence"/>
</dbReference>
<feature type="compositionally biased region" description="Basic and acidic residues" evidence="1">
    <location>
        <begin position="69"/>
        <end position="78"/>
    </location>
</feature>
<proteinExistence type="predicted"/>
<feature type="compositionally biased region" description="Low complexity" evidence="1">
    <location>
        <begin position="79"/>
        <end position="91"/>
    </location>
</feature>
<evidence type="ECO:0000313" key="3">
    <source>
        <dbReference type="Proteomes" id="UP001396334"/>
    </source>
</evidence>
<protein>
    <submittedName>
        <fullName evidence="2">Uncharacterized protein</fullName>
    </submittedName>
</protein>